<dbReference type="SUPFAM" id="SSF49464">
    <property type="entry name" value="Carboxypeptidase regulatory domain-like"/>
    <property type="match status" value="1"/>
</dbReference>
<protein>
    <recommendedName>
        <fullName evidence="4">Carboxypeptidase-like protein</fullName>
    </recommendedName>
</protein>
<keyword evidence="3" id="KW-1185">Reference proteome</keyword>
<feature type="chain" id="PRO_5047280431" description="Carboxypeptidase-like protein" evidence="1">
    <location>
        <begin position="22"/>
        <end position="228"/>
    </location>
</feature>
<reference evidence="3" key="1">
    <citation type="journal article" date="2019" name="Int. J. Syst. Evol. Microbiol.">
        <title>The Global Catalogue of Microorganisms (GCM) 10K type strain sequencing project: providing services to taxonomists for standard genome sequencing and annotation.</title>
        <authorList>
            <consortium name="The Broad Institute Genomics Platform"/>
            <consortium name="The Broad Institute Genome Sequencing Center for Infectious Disease"/>
            <person name="Wu L."/>
            <person name="Ma J."/>
        </authorList>
    </citation>
    <scope>NUCLEOTIDE SEQUENCE [LARGE SCALE GENOMIC DNA]</scope>
    <source>
        <strain evidence="3">JCM 18283</strain>
    </source>
</reference>
<name>A0ABP9FI54_9SPHI</name>
<proteinExistence type="predicted"/>
<comment type="caution">
    <text evidence="2">The sequence shown here is derived from an EMBL/GenBank/DDBJ whole genome shotgun (WGS) entry which is preliminary data.</text>
</comment>
<evidence type="ECO:0000313" key="3">
    <source>
        <dbReference type="Proteomes" id="UP001501436"/>
    </source>
</evidence>
<evidence type="ECO:0000256" key="1">
    <source>
        <dbReference type="SAM" id="SignalP"/>
    </source>
</evidence>
<dbReference type="RefSeq" id="WP_345328961.1">
    <property type="nucleotide sequence ID" value="NZ_BAABJI010000001.1"/>
</dbReference>
<evidence type="ECO:0008006" key="4">
    <source>
        <dbReference type="Google" id="ProtNLM"/>
    </source>
</evidence>
<keyword evidence="1" id="KW-0732">Signal</keyword>
<accession>A0ABP9FI54</accession>
<feature type="signal peptide" evidence="1">
    <location>
        <begin position="1"/>
        <end position="21"/>
    </location>
</feature>
<gene>
    <name evidence="2" type="ORF">GCM10023313_01900</name>
</gene>
<dbReference type="InterPro" id="IPR008969">
    <property type="entry name" value="CarboxyPept-like_regulatory"/>
</dbReference>
<dbReference type="Proteomes" id="UP001501436">
    <property type="component" value="Unassembled WGS sequence"/>
</dbReference>
<dbReference type="EMBL" id="BAABJI010000001">
    <property type="protein sequence ID" value="GAA4903041.1"/>
    <property type="molecule type" value="Genomic_DNA"/>
</dbReference>
<organism evidence="2 3">
    <name type="scientific">Mucilaginibacter defluvii</name>
    <dbReference type="NCBI Taxonomy" id="1196019"/>
    <lineage>
        <taxon>Bacteria</taxon>
        <taxon>Pseudomonadati</taxon>
        <taxon>Bacteroidota</taxon>
        <taxon>Sphingobacteriia</taxon>
        <taxon>Sphingobacteriales</taxon>
        <taxon>Sphingobacteriaceae</taxon>
        <taxon>Mucilaginibacter</taxon>
    </lineage>
</organism>
<sequence>MKLQPIAATLILILATITVNAQNKLKGTVYEGSGNTRLPEVFVHDLTNKQMTLTDKNGNFEITAASGHLVVFSAPTYTADTVYITDLSPKKIRLTPQGIRLNTVNISGTRKAFDPEAEYPEVYEKSKVYPLSPSSWFSREGRNARRLKKYFKREVQEREIDRAFNPKFVSSVVPLKGEDLENFMTLYRPKYDDIKNNDQQSLTIYINDSYKKYQTLPPEKRRPQRLNE</sequence>
<evidence type="ECO:0000313" key="2">
    <source>
        <dbReference type="EMBL" id="GAA4903041.1"/>
    </source>
</evidence>